<proteinExistence type="predicted"/>
<dbReference type="SUPFAM" id="SSF53098">
    <property type="entry name" value="Ribonuclease H-like"/>
    <property type="match status" value="1"/>
</dbReference>
<evidence type="ECO:0000313" key="4">
    <source>
        <dbReference type="WBParaSite" id="SPAL_0001722200.1"/>
    </source>
</evidence>
<dbReference type="PANTHER" id="PTHR37984">
    <property type="entry name" value="PROTEIN CBG26694"/>
    <property type="match status" value="1"/>
</dbReference>
<dbReference type="AlphaFoldDB" id="A0A0N5CHA3"/>
<dbReference type="InterPro" id="IPR036397">
    <property type="entry name" value="RNaseH_sf"/>
</dbReference>
<accession>A0A0N5CHA3</accession>
<dbReference type="Proteomes" id="UP000046392">
    <property type="component" value="Unplaced"/>
</dbReference>
<dbReference type="Pfam" id="PF00665">
    <property type="entry name" value="rve"/>
    <property type="match status" value="1"/>
</dbReference>
<dbReference type="Gene3D" id="3.30.420.10">
    <property type="entry name" value="Ribonuclease H-like superfamily/Ribonuclease H"/>
    <property type="match status" value="1"/>
</dbReference>
<dbReference type="InterPro" id="IPR001584">
    <property type="entry name" value="Integrase_cat-core"/>
</dbReference>
<dbReference type="PANTHER" id="PTHR37984:SF15">
    <property type="entry name" value="INTEGRASE CATALYTIC DOMAIN-CONTAINING PROTEIN"/>
    <property type="match status" value="1"/>
</dbReference>
<name>A0A0N5CHA3_STREA</name>
<dbReference type="FunFam" id="3.30.70.270:FF:000020">
    <property type="entry name" value="Transposon Tf2-6 polyprotein-like Protein"/>
    <property type="match status" value="1"/>
</dbReference>
<dbReference type="InterPro" id="IPR043502">
    <property type="entry name" value="DNA/RNA_pol_sf"/>
</dbReference>
<dbReference type="STRING" id="174720.A0A0N5CHA3"/>
<dbReference type="GO" id="GO:0042575">
    <property type="term" value="C:DNA polymerase complex"/>
    <property type="evidence" value="ECO:0007669"/>
    <property type="project" value="UniProtKB-ARBA"/>
</dbReference>
<organism evidence="3 4">
    <name type="scientific">Strongyloides papillosus</name>
    <name type="common">Intestinal threadworm</name>
    <dbReference type="NCBI Taxonomy" id="174720"/>
    <lineage>
        <taxon>Eukaryota</taxon>
        <taxon>Metazoa</taxon>
        <taxon>Ecdysozoa</taxon>
        <taxon>Nematoda</taxon>
        <taxon>Chromadorea</taxon>
        <taxon>Rhabditida</taxon>
        <taxon>Tylenchina</taxon>
        <taxon>Panagrolaimomorpha</taxon>
        <taxon>Strongyloidoidea</taxon>
        <taxon>Strongyloididae</taxon>
        <taxon>Strongyloides</taxon>
    </lineage>
</organism>
<keyword evidence="3" id="KW-1185">Reference proteome</keyword>
<dbReference type="GO" id="GO:0003676">
    <property type="term" value="F:nucleic acid binding"/>
    <property type="evidence" value="ECO:0007669"/>
    <property type="project" value="InterPro"/>
</dbReference>
<reference evidence="4" key="1">
    <citation type="submission" date="2017-02" db="UniProtKB">
        <authorList>
            <consortium name="WormBaseParasite"/>
        </authorList>
    </citation>
    <scope>IDENTIFICATION</scope>
</reference>
<dbReference type="Pfam" id="PF17919">
    <property type="entry name" value="RT_RNaseH_2"/>
    <property type="match status" value="1"/>
</dbReference>
<dbReference type="Gene3D" id="1.10.340.70">
    <property type="match status" value="1"/>
</dbReference>
<evidence type="ECO:0000256" key="1">
    <source>
        <dbReference type="ARBA" id="ARBA00012493"/>
    </source>
</evidence>
<evidence type="ECO:0000259" key="2">
    <source>
        <dbReference type="PROSITE" id="PS50994"/>
    </source>
</evidence>
<dbReference type="SUPFAM" id="SSF56672">
    <property type="entry name" value="DNA/RNA polymerases"/>
    <property type="match status" value="1"/>
</dbReference>
<dbReference type="Pfam" id="PF17921">
    <property type="entry name" value="Integrase_H2C2"/>
    <property type="match status" value="1"/>
</dbReference>
<dbReference type="PROSITE" id="PS50994">
    <property type="entry name" value="INTEGRASE"/>
    <property type="match status" value="1"/>
</dbReference>
<sequence>MGECIGSPKDGVKPNPAKTQALAEKPIPKNEKELRSFLGTANYYRKHIPSYSKIAGLLYDTINNFIWTNKHTEAFENLKQAIISACTLAPPDPTKQFTIMTDASIQCLGAALMQEDRPIAFASSTLKKSETIGKTRLYVPQKLRFMVLTRWHEHPLLGNNNGYDKGAPKFKDTFHWPAIDNDIKRIWSSCTTCLTNKAHGPLQATVHDKTIPIPSYPWHTLSVDHLVIIEHNYVLVIIHEYSRFVHLHHTTNMGTSTTIKLLKLSFFLLGFPHTLKTDNGPAFIPDLFKNFCKTYNIEHYAVLTYSHQGNGIVERFNRTIRVSLRIYKDINDIINSTQYVHNFSYSTNQ</sequence>
<dbReference type="InterPro" id="IPR012337">
    <property type="entry name" value="RNaseH-like_sf"/>
</dbReference>
<dbReference type="GO" id="GO:0003964">
    <property type="term" value="F:RNA-directed DNA polymerase activity"/>
    <property type="evidence" value="ECO:0007669"/>
    <property type="project" value="UniProtKB-EC"/>
</dbReference>
<evidence type="ECO:0000313" key="3">
    <source>
        <dbReference type="Proteomes" id="UP000046392"/>
    </source>
</evidence>
<dbReference type="EC" id="2.7.7.49" evidence="1"/>
<feature type="domain" description="Integrase catalytic" evidence="2">
    <location>
        <begin position="208"/>
        <end position="349"/>
    </location>
</feature>
<dbReference type="InterPro" id="IPR041577">
    <property type="entry name" value="RT_RNaseH_2"/>
</dbReference>
<dbReference type="InterPro" id="IPR043128">
    <property type="entry name" value="Rev_trsase/Diguanyl_cyclase"/>
</dbReference>
<dbReference type="InterPro" id="IPR041588">
    <property type="entry name" value="Integrase_H2C2"/>
</dbReference>
<dbReference type="GO" id="GO:0015074">
    <property type="term" value="P:DNA integration"/>
    <property type="evidence" value="ECO:0007669"/>
    <property type="project" value="InterPro"/>
</dbReference>
<dbReference type="WBParaSite" id="SPAL_0001722200.1">
    <property type="protein sequence ID" value="SPAL_0001722200.1"/>
    <property type="gene ID" value="SPAL_0001722200"/>
</dbReference>
<dbReference type="InterPro" id="IPR050951">
    <property type="entry name" value="Retrovirus_Pol_polyprotein"/>
</dbReference>
<dbReference type="Gene3D" id="3.30.70.270">
    <property type="match status" value="1"/>
</dbReference>
<protein>
    <recommendedName>
        <fullName evidence="1">RNA-directed DNA polymerase</fullName>
        <ecNumber evidence="1">2.7.7.49</ecNumber>
    </recommendedName>
</protein>